<evidence type="ECO:0000313" key="2">
    <source>
        <dbReference type="EMBL" id="KKS07626.1"/>
    </source>
</evidence>
<dbReference type="EMBL" id="LCBF01000004">
    <property type="protein sequence ID" value="KKS07626.1"/>
    <property type="molecule type" value="Genomic_DNA"/>
</dbReference>
<evidence type="ECO:0000256" key="1">
    <source>
        <dbReference type="SAM" id="Phobius"/>
    </source>
</evidence>
<protein>
    <recommendedName>
        <fullName evidence="4">Bacterial Ig-like domain-containing protein</fullName>
    </recommendedName>
</protein>
<evidence type="ECO:0000313" key="3">
    <source>
        <dbReference type="Proteomes" id="UP000034544"/>
    </source>
</evidence>
<keyword evidence="1" id="KW-0472">Membrane</keyword>
<organism evidence="2 3">
    <name type="scientific">candidate division WWE3 bacterium GW2011_GWE1_41_27</name>
    <dbReference type="NCBI Taxonomy" id="1619131"/>
    <lineage>
        <taxon>Bacteria</taxon>
        <taxon>Katanobacteria</taxon>
    </lineage>
</organism>
<keyword evidence="1" id="KW-1133">Transmembrane helix</keyword>
<proteinExistence type="predicted"/>
<feature type="transmembrane region" description="Helical" evidence="1">
    <location>
        <begin position="27"/>
        <end position="54"/>
    </location>
</feature>
<dbReference type="InterPro" id="IPR013783">
    <property type="entry name" value="Ig-like_fold"/>
</dbReference>
<dbReference type="Pfam" id="PF09136">
    <property type="entry name" value="Glucodextran_B"/>
    <property type="match status" value="1"/>
</dbReference>
<keyword evidence="1" id="KW-0812">Transmembrane</keyword>
<dbReference type="Gene3D" id="2.60.40.10">
    <property type="entry name" value="Immunoglobulins"/>
    <property type="match status" value="2"/>
</dbReference>
<gene>
    <name evidence="2" type="ORF">UU59_C0004G0016</name>
</gene>
<accession>A0A0G0YDI8</accession>
<dbReference type="AlphaFoldDB" id="A0A0G0YDI8"/>
<reference evidence="2 3" key="1">
    <citation type="journal article" date="2015" name="Nature">
        <title>rRNA introns, odd ribosomes, and small enigmatic genomes across a large radiation of phyla.</title>
        <authorList>
            <person name="Brown C.T."/>
            <person name="Hug L.A."/>
            <person name="Thomas B.C."/>
            <person name="Sharon I."/>
            <person name="Castelle C.J."/>
            <person name="Singh A."/>
            <person name="Wilkins M.J."/>
            <person name="Williams K.H."/>
            <person name="Banfield J.F."/>
        </authorList>
    </citation>
    <scope>NUCLEOTIDE SEQUENCE [LARGE SCALE GENOMIC DNA]</scope>
</reference>
<name>A0A0G0YDI8_UNCKA</name>
<comment type="caution">
    <text evidence="2">The sequence shown here is derived from an EMBL/GenBank/DDBJ whole genome shotgun (WGS) entry which is preliminary data.</text>
</comment>
<sequence>MVTRKYRSKQYGMGEEELSKKLIKTMLGIIGLIVFVILALFVFAPTFGSAFGLLSKNRNAKEEAVTVRIRPPTLSNVPTSTKDTKINLAGYANEGDTIKLFVNGPEVAQTTTGADGIFNFISIELIKGRNTVFAKAVNTKNEESEAGEIFTIILDTEGPKIEVDSPKDDSTVRNLDRRITITGKINEKATLKINGRMVIQKPDFTFEYILGVKSGDVEIKIEAVDEAGNKNEETINVKYQETS</sequence>
<evidence type="ECO:0008006" key="4">
    <source>
        <dbReference type="Google" id="ProtNLM"/>
    </source>
</evidence>
<dbReference type="Proteomes" id="UP000034544">
    <property type="component" value="Unassembled WGS sequence"/>
</dbReference>